<sequence length="80" mass="8688">MKQLKKLKLTRLSQEDLAEKQMKALRGGFNCGCGCHYEFEGGGSSRKDNYNSNLSSGKNSYGGNVACGDELNSATHTTHN</sequence>
<accession>A0A413JUW1</accession>
<name>A0A413JUW1_BACFG</name>
<dbReference type="EMBL" id="QSDG01000018">
    <property type="protein sequence ID" value="RGY66432.1"/>
    <property type="molecule type" value="Genomic_DNA"/>
</dbReference>
<comment type="caution">
    <text evidence="1">The sequence shown here is derived from an EMBL/GenBank/DDBJ whole genome shotgun (WGS) entry which is preliminary data.</text>
</comment>
<dbReference type="AlphaFoldDB" id="A0A413JUW1"/>
<dbReference type="Proteomes" id="UP000284614">
    <property type="component" value="Unassembled WGS sequence"/>
</dbReference>
<evidence type="ECO:0000313" key="1">
    <source>
        <dbReference type="EMBL" id="RGY66432.1"/>
    </source>
</evidence>
<dbReference type="InterPro" id="IPR026408">
    <property type="entry name" value="GG_sam_targ_CFB"/>
</dbReference>
<dbReference type="RefSeq" id="WP_005822015.1">
    <property type="nucleotide sequence ID" value="NZ_JAGJHH010000020.1"/>
</dbReference>
<organism evidence="1 2">
    <name type="scientific">Bacteroides fragilis</name>
    <dbReference type="NCBI Taxonomy" id="817"/>
    <lineage>
        <taxon>Bacteria</taxon>
        <taxon>Pseudomonadati</taxon>
        <taxon>Bacteroidota</taxon>
        <taxon>Bacteroidia</taxon>
        <taxon>Bacteroidales</taxon>
        <taxon>Bacteroidaceae</taxon>
        <taxon>Bacteroides</taxon>
    </lineage>
</organism>
<protein>
    <submittedName>
        <fullName evidence="1">RSAM-modified peptide</fullName>
    </submittedName>
</protein>
<gene>
    <name evidence="1" type="ORF">DXA27_17775</name>
</gene>
<proteinExistence type="predicted"/>
<dbReference type="NCBIfam" id="TIGR04149">
    <property type="entry name" value="GG_sam_targ_CFB"/>
    <property type="match status" value="1"/>
</dbReference>
<reference evidence="1 2" key="1">
    <citation type="submission" date="2018-08" db="EMBL/GenBank/DDBJ databases">
        <title>A genome reference for cultivated species of the human gut microbiota.</title>
        <authorList>
            <person name="Zou Y."/>
            <person name="Xue W."/>
            <person name="Luo G."/>
        </authorList>
    </citation>
    <scope>NUCLEOTIDE SEQUENCE [LARGE SCALE GENOMIC DNA]</scope>
    <source>
        <strain evidence="1 2">OF01-1</strain>
    </source>
</reference>
<evidence type="ECO:0000313" key="2">
    <source>
        <dbReference type="Proteomes" id="UP000284614"/>
    </source>
</evidence>